<feature type="transmembrane region" description="Helical" evidence="5">
    <location>
        <begin position="496"/>
        <end position="514"/>
    </location>
</feature>
<feature type="transmembrane region" description="Helical" evidence="5">
    <location>
        <begin position="647"/>
        <end position="668"/>
    </location>
</feature>
<feature type="transmembrane region" description="Helical" evidence="5">
    <location>
        <begin position="456"/>
        <end position="476"/>
    </location>
</feature>
<keyword evidence="5" id="KW-0813">Transport</keyword>
<feature type="transmembrane region" description="Helical" evidence="5">
    <location>
        <begin position="717"/>
        <end position="738"/>
    </location>
</feature>
<keyword evidence="4 5" id="KW-0472">Membrane</keyword>
<comment type="caution">
    <text evidence="7">The sequence shown here is derived from an EMBL/GenBank/DDBJ whole genome shotgun (WGS) entry which is preliminary data.</text>
</comment>
<dbReference type="PANTHER" id="PTHR42727:SF1">
    <property type="entry name" value="PHOSPHATE TRANSPORT SYSTEM PERMEASE"/>
    <property type="match status" value="1"/>
</dbReference>
<dbReference type="SUPFAM" id="SSF161098">
    <property type="entry name" value="MetI-like"/>
    <property type="match status" value="1"/>
</dbReference>
<gene>
    <name evidence="7" type="ORF">AAGS29_00185</name>
</gene>
<feature type="transmembrane region" description="Helical" evidence="5">
    <location>
        <begin position="603"/>
        <end position="627"/>
    </location>
</feature>
<sequence length="752" mass="83077">MESQVTQPGSASHSMLKGGRSNRRAFKDKAAQIGVTIGGTMVFVALLLIFFYLLYVIKPIFDSADVTPVKTVSYQHADVPTLMVGAEEQNEVMYRVAVDGQVDFYTVADGSLLSSFTPPLPAGVTVTSAAVAVPSEQRFALGLSNGQVLVAGLEFGLSYPNNKRLITPKLRYPAGETPITVDETGSAIHKLTFTYSSDKMSFAYQDESGVWRLTRLEGQENMMTEEVEWVSTTSQIQDAPKKVSHELMTPDQRQLMLQTGNKIFVYDIRDTDSLDLLQVIDVERAKAQVNNVALLAGASSLLVSYDTGIVAQYFQVSGPKGRLYQEIRQFDDLPPIESITSEFYRKSFATVSPEGELTLLYTTSHRELFDEKFDLKNPGKMGFTPRSNGIVVEADKKLHIFSVENSHPEVSWSAMWDKVWYEGYPEPKYVWQSTSGSDDFEAKLSLMPLAYGTMKAAFYAMLFAVPLAIAGAIYTAYFMSPKVRGFVKPTIEIMEALPTVILGFLAGLWLAPLIEEHLPGILILLTLLPTSILASAYGWSKLPAAWKQRLPEVYQELMLIPVVCFVGWFSFAVSPIIEVALFDGNTRQFITNELGITFDQRNALVVGIAMGFAVIPTIFSIAEDAIFSVPRHLSNGSLALGATPWQTLTRVVLLTASPGIFSAIMMGLGRAVGETMIVLMATGNTAIMEWSVFEGMRTLAANIAVEMPESAIGSSHYRVLFLAAFVLFIFTFFFNTIAEVVRQRLRERYSSL</sequence>
<evidence type="ECO:0000256" key="1">
    <source>
        <dbReference type="ARBA" id="ARBA00004651"/>
    </source>
</evidence>
<evidence type="ECO:0000313" key="7">
    <source>
        <dbReference type="EMBL" id="MEM6247025.1"/>
    </source>
</evidence>
<evidence type="ECO:0000256" key="5">
    <source>
        <dbReference type="RuleBase" id="RU363032"/>
    </source>
</evidence>
<dbReference type="PROSITE" id="PS50928">
    <property type="entry name" value="ABC_TM1"/>
    <property type="match status" value="1"/>
</dbReference>
<evidence type="ECO:0000256" key="4">
    <source>
        <dbReference type="ARBA" id="ARBA00023136"/>
    </source>
</evidence>
<protein>
    <submittedName>
        <fullName evidence="7">ABC transporter permease subunit</fullName>
    </submittedName>
</protein>
<dbReference type="Proteomes" id="UP001489333">
    <property type="component" value="Unassembled WGS sequence"/>
</dbReference>
<dbReference type="RefSeq" id="WP_259511309.1">
    <property type="nucleotide sequence ID" value="NZ_JBCHKT010000001.1"/>
</dbReference>
<feature type="transmembrane region" description="Helical" evidence="5">
    <location>
        <begin position="30"/>
        <end position="55"/>
    </location>
</feature>
<dbReference type="SUPFAM" id="SSF101908">
    <property type="entry name" value="Putative isomerase YbhE"/>
    <property type="match status" value="1"/>
</dbReference>
<evidence type="ECO:0000313" key="8">
    <source>
        <dbReference type="Proteomes" id="UP001489333"/>
    </source>
</evidence>
<keyword evidence="2 5" id="KW-0812">Transmembrane</keyword>
<dbReference type="InterPro" id="IPR035906">
    <property type="entry name" value="MetI-like_sf"/>
</dbReference>
<organism evidence="7 8">
    <name type="scientific">Shewanella vaxholmensis</name>
    <dbReference type="NCBI Taxonomy" id="3063535"/>
    <lineage>
        <taxon>Bacteria</taxon>
        <taxon>Pseudomonadati</taxon>
        <taxon>Pseudomonadota</taxon>
        <taxon>Gammaproteobacteria</taxon>
        <taxon>Alteromonadales</taxon>
        <taxon>Shewanellaceae</taxon>
        <taxon>Shewanella</taxon>
    </lineage>
</organism>
<evidence type="ECO:0000256" key="2">
    <source>
        <dbReference type="ARBA" id="ARBA00022692"/>
    </source>
</evidence>
<dbReference type="CDD" id="cd06261">
    <property type="entry name" value="TM_PBP2"/>
    <property type="match status" value="1"/>
</dbReference>
<name>A0ABU9ULJ5_9GAMM</name>
<comment type="similarity">
    <text evidence="5">Belongs to the binding-protein-dependent transport system permease family.</text>
</comment>
<feature type="domain" description="ABC transmembrane type-1" evidence="6">
    <location>
        <begin position="450"/>
        <end position="738"/>
    </location>
</feature>
<dbReference type="Pfam" id="PF00528">
    <property type="entry name" value="BPD_transp_1"/>
    <property type="match status" value="1"/>
</dbReference>
<comment type="subcellular location">
    <subcellularLocation>
        <location evidence="1 5">Cell membrane</location>
        <topology evidence="1 5">Multi-pass membrane protein</topology>
    </subcellularLocation>
</comment>
<dbReference type="EMBL" id="JBCHKU010000001">
    <property type="protein sequence ID" value="MEM6247025.1"/>
    <property type="molecule type" value="Genomic_DNA"/>
</dbReference>
<accession>A0ABU9ULJ5</accession>
<reference evidence="7 8" key="1">
    <citation type="submission" date="2024-04" db="EMBL/GenBank/DDBJ databases">
        <title>Novel Shewanella species isolated from Baltic Sea sediments.</title>
        <authorList>
            <person name="Martin-Rodriguez A.J."/>
            <person name="Fernandez-Juarez V."/>
            <person name="Valeriano V.D."/>
            <person name="Mihindukulasooriya I."/>
            <person name="Ceresnova L."/>
            <person name="Joffre E."/>
            <person name="Jensie-Markopoulos S."/>
            <person name="Moore E.R.B."/>
            <person name="Sjoling A."/>
        </authorList>
    </citation>
    <scope>NUCLEOTIDE SEQUENCE [LARGE SCALE GENOMIC DNA]</scope>
    <source>
        <strain evidence="7 8">VAX-SP0-0CM-1</strain>
    </source>
</reference>
<dbReference type="PANTHER" id="PTHR42727">
    <property type="entry name" value="PHOSPHATE TRANSPORT SYSTEM PERMEASE PROTEIN"/>
    <property type="match status" value="1"/>
</dbReference>
<feature type="transmembrane region" description="Helical" evidence="5">
    <location>
        <begin position="521"/>
        <end position="539"/>
    </location>
</feature>
<evidence type="ECO:0000259" key="6">
    <source>
        <dbReference type="PROSITE" id="PS50928"/>
    </source>
</evidence>
<feature type="transmembrane region" description="Helical" evidence="5">
    <location>
        <begin position="559"/>
        <end position="582"/>
    </location>
</feature>
<dbReference type="InterPro" id="IPR000515">
    <property type="entry name" value="MetI-like"/>
</dbReference>
<keyword evidence="8" id="KW-1185">Reference proteome</keyword>
<dbReference type="Gene3D" id="1.10.3720.10">
    <property type="entry name" value="MetI-like"/>
    <property type="match status" value="1"/>
</dbReference>
<keyword evidence="3 5" id="KW-1133">Transmembrane helix</keyword>
<evidence type="ECO:0000256" key="3">
    <source>
        <dbReference type="ARBA" id="ARBA00022989"/>
    </source>
</evidence>
<proteinExistence type="inferred from homology"/>